<gene>
    <name evidence="1" type="ORF">ADUPG1_004382</name>
</gene>
<comment type="caution">
    <text evidence="1">The sequence shown here is derived from an EMBL/GenBank/DDBJ whole genome shotgun (WGS) entry which is preliminary data.</text>
</comment>
<accession>A0ABQ5JZZ2</accession>
<sequence length="63" mass="7047">MLDLLGKASSAWSKVLKKGGTVVISYNAYTLDKDKLKTAFENSGYEVLTEGVYSEFEHWVEQA</sequence>
<name>A0ABQ5JZZ2_9EUKA</name>
<evidence type="ECO:0000313" key="2">
    <source>
        <dbReference type="Proteomes" id="UP001057375"/>
    </source>
</evidence>
<dbReference type="EMBL" id="BQXS01006494">
    <property type="protein sequence ID" value="GKT20154.1"/>
    <property type="molecule type" value="Genomic_DNA"/>
</dbReference>
<dbReference type="Proteomes" id="UP001057375">
    <property type="component" value="Unassembled WGS sequence"/>
</dbReference>
<reference evidence="1" key="1">
    <citation type="submission" date="2022-03" db="EMBL/GenBank/DDBJ databases">
        <title>Draft genome sequence of Aduncisulcus paluster, a free-living microaerophilic Fornicata.</title>
        <authorList>
            <person name="Yuyama I."/>
            <person name="Kume K."/>
            <person name="Tamura T."/>
            <person name="Inagaki Y."/>
            <person name="Hashimoto T."/>
        </authorList>
    </citation>
    <scope>NUCLEOTIDE SEQUENCE</scope>
    <source>
        <strain evidence="1">NY0171</strain>
    </source>
</reference>
<feature type="non-terminal residue" evidence="1">
    <location>
        <position position="63"/>
    </location>
</feature>
<keyword evidence="2" id="KW-1185">Reference proteome</keyword>
<organism evidence="1 2">
    <name type="scientific">Aduncisulcus paluster</name>
    <dbReference type="NCBI Taxonomy" id="2918883"/>
    <lineage>
        <taxon>Eukaryota</taxon>
        <taxon>Metamonada</taxon>
        <taxon>Carpediemonas-like organisms</taxon>
        <taxon>Aduncisulcus</taxon>
    </lineage>
</organism>
<proteinExistence type="predicted"/>
<evidence type="ECO:0000313" key="1">
    <source>
        <dbReference type="EMBL" id="GKT20154.1"/>
    </source>
</evidence>
<protein>
    <submittedName>
        <fullName evidence="1">Uncharacterized protein</fullName>
    </submittedName>
</protein>